<evidence type="ECO:0000313" key="2">
    <source>
        <dbReference type="EMBL" id="TKB47335.1"/>
    </source>
</evidence>
<dbReference type="OrthoDB" id="6222260at2"/>
<feature type="transmembrane region" description="Helical" evidence="1">
    <location>
        <begin position="255"/>
        <end position="270"/>
    </location>
</feature>
<feature type="transmembrane region" description="Helical" evidence="1">
    <location>
        <begin position="230"/>
        <end position="249"/>
    </location>
</feature>
<evidence type="ECO:0000256" key="1">
    <source>
        <dbReference type="SAM" id="Phobius"/>
    </source>
</evidence>
<reference evidence="2 3" key="1">
    <citation type="submission" date="2019-04" db="EMBL/GenBank/DDBJ databases">
        <authorList>
            <person name="Hwang J.C."/>
        </authorList>
    </citation>
    <scope>NUCLEOTIDE SEQUENCE [LARGE SCALE GENOMIC DNA]</scope>
    <source>
        <strain evidence="2 3">IMCC35001</strain>
    </source>
</reference>
<gene>
    <name evidence="2" type="ORF">FCL40_15920</name>
</gene>
<feature type="transmembrane region" description="Helical" evidence="1">
    <location>
        <begin position="135"/>
        <end position="162"/>
    </location>
</feature>
<keyword evidence="1" id="KW-1133">Transmembrane helix</keyword>
<feature type="transmembrane region" description="Helical" evidence="1">
    <location>
        <begin position="63"/>
        <end position="82"/>
    </location>
</feature>
<accession>A0A4U1BA95</accession>
<name>A0A4U1BA95_9GAMM</name>
<feature type="transmembrane region" description="Helical" evidence="1">
    <location>
        <begin position="206"/>
        <end position="223"/>
    </location>
</feature>
<keyword evidence="1" id="KW-0472">Membrane</keyword>
<dbReference type="RefSeq" id="WP_136854291.1">
    <property type="nucleotide sequence ID" value="NZ_SWCI01000014.1"/>
</dbReference>
<sequence>MCADPGAAVMAVESQRRLWRLTLGVGLTVALSAALSWPLAHLAPVLAAKFLIEVRQPGPSTPVQLLAGGLATVGIALVVSFGPTQYPLVFLPLLAGLMLWSYYLLPDPRWSVFATLLLIASLLLPYMGIQHPGLTLAIAAGLVASSVVAVLVFALMHLLIPVRTAQAPRPAALPSSSERVDEALRALMLAFPLVCFFYLVQVNDALLIMIFVAILSLQASGIKSVQLSRFLLLTNAAGGALAVGVYQLLTILPQLWFYVALVALVTLALARKMVAEPAKEPIFAGVLTALLVVVGSSAASAGSEVLSSFYFRLLQILMVGAYMVFISYFLESRSRSRLREPG</sequence>
<dbReference type="Proteomes" id="UP000305674">
    <property type="component" value="Unassembled WGS sequence"/>
</dbReference>
<keyword evidence="3" id="KW-1185">Reference proteome</keyword>
<feature type="transmembrane region" description="Helical" evidence="1">
    <location>
        <begin position="112"/>
        <end position="129"/>
    </location>
</feature>
<feature type="transmembrane region" description="Helical" evidence="1">
    <location>
        <begin position="309"/>
        <end position="330"/>
    </location>
</feature>
<evidence type="ECO:0000313" key="3">
    <source>
        <dbReference type="Proteomes" id="UP000305674"/>
    </source>
</evidence>
<dbReference type="AlphaFoldDB" id="A0A4U1BA95"/>
<protein>
    <submittedName>
        <fullName evidence="2">DUF2955 domain-containing protein</fullName>
    </submittedName>
</protein>
<keyword evidence="1" id="KW-0812">Transmembrane</keyword>
<comment type="caution">
    <text evidence="2">The sequence shown here is derived from an EMBL/GenBank/DDBJ whole genome shotgun (WGS) entry which is preliminary data.</text>
</comment>
<feature type="transmembrane region" description="Helical" evidence="1">
    <location>
        <begin position="88"/>
        <end position="105"/>
    </location>
</feature>
<organism evidence="2 3">
    <name type="scientific">Ferrimonas sediminicola</name>
    <dbReference type="NCBI Taxonomy" id="2569538"/>
    <lineage>
        <taxon>Bacteria</taxon>
        <taxon>Pseudomonadati</taxon>
        <taxon>Pseudomonadota</taxon>
        <taxon>Gammaproteobacteria</taxon>
        <taxon>Alteromonadales</taxon>
        <taxon>Ferrimonadaceae</taxon>
        <taxon>Ferrimonas</taxon>
    </lineage>
</organism>
<proteinExistence type="predicted"/>
<dbReference type="EMBL" id="SWCI01000014">
    <property type="protein sequence ID" value="TKB47335.1"/>
    <property type="molecule type" value="Genomic_DNA"/>
</dbReference>
<dbReference type="Pfam" id="PF11168">
    <property type="entry name" value="DUF2955"/>
    <property type="match status" value="1"/>
</dbReference>
<feature type="transmembrane region" description="Helical" evidence="1">
    <location>
        <begin position="282"/>
        <end position="303"/>
    </location>
</feature>
<dbReference type="InterPro" id="IPR022604">
    <property type="entry name" value="DUF2955"/>
</dbReference>
<feature type="transmembrane region" description="Helical" evidence="1">
    <location>
        <begin position="23"/>
        <end position="51"/>
    </location>
</feature>